<accession>A0A316FR42</accession>
<sequence length="168" mass="17405">MPDLSELLTTEAIRLQPAHQPAFPDLVRARRRQRTRLIAGVALIALAGAGGATAFLEADPGRPDDTVRAPAGPFPVTVTGLLQQVGGPQGTPPRGIPGTVWFRADDGTITPAPTADSGRFTITVAAGRYVVTGAPGGDPQQPPTCRAETPLTVSTDGLTGVEVNCHIR</sequence>
<evidence type="ECO:0000313" key="2">
    <source>
        <dbReference type="EMBL" id="PWK41664.1"/>
    </source>
</evidence>
<feature type="transmembrane region" description="Helical" evidence="1">
    <location>
        <begin position="37"/>
        <end position="56"/>
    </location>
</feature>
<comment type="caution">
    <text evidence="2">The sequence shown here is derived from an EMBL/GenBank/DDBJ whole genome shotgun (WGS) entry which is preliminary data.</text>
</comment>
<keyword evidence="1" id="KW-1133">Transmembrane helix</keyword>
<keyword evidence="1" id="KW-0812">Transmembrane</keyword>
<evidence type="ECO:0000256" key="1">
    <source>
        <dbReference type="SAM" id="Phobius"/>
    </source>
</evidence>
<gene>
    <name evidence="2" type="ORF">BC793_116137</name>
</gene>
<dbReference type="EMBL" id="QGGR01000016">
    <property type="protein sequence ID" value="PWK41664.1"/>
    <property type="molecule type" value="Genomic_DNA"/>
</dbReference>
<reference evidence="2 3" key="1">
    <citation type="submission" date="2018-05" db="EMBL/GenBank/DDBJ databases">
        <title>Genomic Encyclopedia of Archaeal and Bacterial Type Strains, Phase II (KMG-II): from individual species to whole genera.</title>
        <authorList>
            <person name="Goeker M."/>
        </authorList>
    </citation>
    <scope>NUCLEOTIDE SEQUENCE [LARGE SCALE GENOMIC DNA]</scope>
    <source>
        <strain evidence="2 3">DSM 45184</strain>
    </source>
</reference>
<evidence type="ECO:0000313" key="3">
    <source>
        <dbReference type="Proteomes" id="UP000245697"/>
    </source>
</evidence>
<dbReference type="Proteomes" id="UP000245697">
    <property type="component" value="Unassembled WGS sequence"/>
</dbReference>
<dbReference type="RefSeq" id="WP_146246508.1">
    <property type="nucleotide sequence ID" value="NZ_BONA01000065.1"/>
</dbReference>
<keyword evidence="3" id="KW-1185">Reference proteome</keyword>
<protein>
    <submittedName>
        <fullName evidence="2">Uncharacterized protein</fullName>
    </submittedName>
</protein>
<dbReference type="AlphaFoldDB" id="A0A316FR42"/>
<keyword evidence="1" id="KW-0472">Membrane</keyword>
<organism evidence="2 3">
    <name type="scientific">Actinoplanes xinjiangensis</name>
    <dbReference type="NCBI Taxonomy" id="512350"/>
    <lineage>
        <taxon>Bacteria</taxon>
        <taxon>Bacillati</taxon>
        <taxon>Actinomycetota</taxon>
        <taxon>Actinomycetes</taxon>
        <taxon>Micromonosporales</taxon>
        <taxon>Micromonosporaceae</taxon>
        <taxon>Actinoplanes</taxon>
    </lineage>
</organism>
<proteinExistence type="predicted"/>
<name>A0A316FR42_9ACTN</name>